<keyword evidence="1" id="KW-0732">Signal</keyword>
<organism evidence="2 3">
    <name type="scientific">Nitrincola tibetensis</name>
    <dbReference type="NCBI Taxonomy" id="2219697"/>
    <lineage>
        <taxon>Bacteria</taxon>
        <taxon>Pseudomonadati</taxon>
        <taxon>Pseudomonadota</taxon>
        <taxon>Gammaproteobacteria</taxon>
        <taxon>Oceanospirillales</taxon>
        <taxon>Oceanospirillaceae</taxon>
        <taxon>Nitrincola</taxon>
    </lineage>
</organism>
<dbReference type="EMBL" id="QKRX01000005">
    <property type="protein sequence ID" value="RAU18276.1"/>
    <property type="molecule type" value="Genomic_DNA"/>
</dbReference>
<protein>
    <recommendedName>
        <fullName evidence="4">PQQ-dependent catabolism-associated CXXCW motif protein</fullName>
    </recommendedName>
</protein>
<dbReference type="InterPro" id="IPR022376">
    <property type="entry name" value="PQQ_CXXCW"/>
</dbReference>
<keyword evidence="3" id="KW-1185">Reference proteome</keyword>
<evidence type="ECO:0008006" key="4">
    <source>
        <dbReference type="Google" id="ProtNLM"/>
    </source>
</evidence>
<evidence type="ECO:0000313" key="3">
    <source>
        <dbReference type="Proteomes" id="UP000250744"/>
    </source>
</evidence>
<dbReference type="NCBIfam" id="TIGR03865">
    <property type="entry name" value="PQQ_CXXCW"/>
    <property type="match status" value="1"/>
</dbReference>
<dbReference type="AlphaFoldDB" id="A0A364NMF4"/>
<dbReference type="Gene3D" id="3.40.250.10">
    <property type="entry name" value="Rhodanese-like domain"/>
    <property type="match status" value="1"/>
</dbReference>
<gene>
    <name evidence="2" type="ORF">DN062_08570</name>
</gene>
<sequence>MRRRRSIGAILMLYSISGLATILDTQNAHFSPDGYRISYYRSATPLEVEGGVTLTTEELSLQLLKHPETRLIDVQPVTWRNGIFIYDTPRQTLPNSIWLPNVGWGELEDHWIEYFAKHLFELSQGNRNHPIALFCTADCWMSWNAVKRAHSWGYTQLLWYAEGSDGWLEAGYALKDAHPEPLAVDALLYATGEVP</sequence>
<dbReference type="SUPFAM" id="SSF52821">
    <property type="entry name" value="Rhodanese/Cell cycle control phosphatase"/>
    <property type="match status" value="1"/>
</dbReference>
<feature type="signal peptide" evidence="1">
    <location>
        <begin position="1"/>
        <end position="20"/>
    </location>
</feature>
<dbReference type="InterPro" id="IPR036873">
    <property type="entry name" value="Rhodanese-like_dom_sf"/>
</dbReference>
<dbReference type="Proteomes" id="UP000250744">
    <property type="component" value="Unassembled WGS sequence"/>
</dbReference>
<dbReference type="OrthoDB" id="176845at2"/>
<name>A0A364NMF4_9GAMM</name>
<feature type="chain" id="PRO_5016694380" description="PQQ-dependent catabolism-associated CXXCW motif protein" evidence="1">
    <location>
        <begin position="21"/>
        <end position="195"/>
    </location>
</feature>
<reference evidence="2 3" key="1">
    <citation type="submission" date="2018-06" db="EMBL/GenBank/DDBJ databases">
        <title>Nitrincola tibetense sp. nov., isolated from Lake XuguoCo on Tibetan Plateau.</title>
        <authorList>
            <person name="Xing P."/>
        </authorList>
    </citation>
    <scope>NUCLEOTIDE SEQUENCE [LARGE SCALE GENOMIC DNA]</scope>
    <source>
        <strain evidence="3">xg18</strain>
    </source>
</reference>
<comment type="caution">
    <text evidence="2">The sequence shown here is derived from an EMBL/GenBank/DDBJ whole genome shotgun (WGS) entry which is preliminary data.</text>
</comment>
<proteinExistence type="predicted"/>
<evidence type="ECO:0000313" key="2">
    <source>
        <dbReference type="EMBL" id="RAU18276.1"/>
    </source>
</evidence>
<evidence type="ECO:0000256" key="1">
    <source>
        <dbReference type="SAM" id="SignalP"/>
    </source>
</evidence>
<dbReference type="CDD" id="cd00158">
    <property type="entry name" value="RHOD"/>
    <property type="match status" value="1"/>
</dbReference>
<accession>A0A364NMF4</accession>